<protein>
    <recommendedName>
        <fullName evidence="8">Zn(2)-C6 fungal-type domain-containing protein</fullName>
    </recommendedName>
</protein>
<dbReference type="GO" id="GO:0003677">
    <property type="term" value="F:DNA binding"/>
    <property type="evidence" value="ECO:0007669"/>
    <property type="project" value="UniProtKB-KW"/>
</dbReference>
<dbReference type="PROSITE" id="PS50048">
    <property type="entry name" value="ZN2_CY6_FUNGAL_2"/>
    <property type="match status" value="1"/>
</dbReference>
<keyword evidence="3" id="KW-0805">Transcription regulation</keyword>
<feature type="compositionally biased region" description="Pro residues" evidence="7">
    <location>
        <begin position="14"/>
        <end position="24"/>
    </location>
</feature>
<dbReference type="PANTHER" id="PTHR47659:SF7">
    <property type="entry name" value="FUNGAL TRANSCRIPTIONAL REGULATORY PROTEIN, N-TERMINAL DOMAIN-CONTAINING PROTEIN"/>
    <property type="match status" value="1"/>
</dbReference>
<evidence type="ECO:0000256" key="2">
    <source>
        <dbReference type="ARBA" id="ARBA00022833"/>
    </source>
</evidence>
<dbReference type="OrthoDB" id="5575144at2759"/>
<feature type="region of interest" description="Disordered" evidence="7">
    <location>
        <begin position="1"/>
        <end position="24"/>
    </location>
</feature>
<keyword evidence="10" id="KW-1185">Reference proteome</keyword>
<organism evidence="9 10">
    <name type="scientific">Phlebiopsis gigantea (strain 11061_1 CR5-6)</name>
    <name type="common">White-rot fungus</name>
    <name type="synonym">Peniophora gigantea</name>
    <dbReference type="NCBI Taxonomy" id="745531"/>
    <lineage>
        <taxon>Eukaryota</taxon>
        <taxon>Fungi</taxon>
        <taxon>Dikarya</taxon>
        <taxon>Basidiomycota</taxon>
        <taxon>Agaricomycotina</taxon>
        <taxon>Agaricomycetes</taxon>
        <taxon>Polyporales</taxon>
        <taxon>Phanerochaetaceae</taxon>
        <taxon>Phlebiopsis</taxon>
    </lineage>
</organism>
<keyword evidence="5" id="KW-0804">Transcription</keyword>
<keyword evidence="1" id="KW-0479">Metal-binding</keyword>
<dbReference type="CDD" id="cd00067">
    <property type="entry name" value="GAL4"/>
    <property type="match status" value="1"/>
</dbReference>
<dbReference type="STRING" id="745531.A0A0C3RXC6"/>
<keyword evidence="4" id="KW-0238">DNA-binding</keyword>
<accession>A0A0C3RXC6</accession>
<evidence type="ECO:0000256" key="3">
    <source>
        <dbReference type="ARBA" id="ARBA00023015"/>
    </source>
</evidence>
<dbReference type="GO" id="GO:0008270">
    <property type="term" value="F:zinc ion binding"/>
    <property type="evidence" value="ECO:0007669"/>
    <property type="project" value="InterPro"/>
</dbReference>
<sequence length="385" mass="40044">MATEGTKSPAEQPAHPPPPPAMAPYPPPYGAHYATMPPGAYAPPLYAFAPVSADPNHDPNAPNGAHPPQQYLMAFPPHPGMMYAYAPPNQDAIAVLSYPHPGYAPPPAVPSVVQRPKRKQVKMACTNCAAACKRCDDNRPCERCTKYGLTDTCIDGQRKERKKGVKRGPYKRKPKAANNDSTYQAAPSPSSPSGEGETSSTPAPYVAAPPPLPHEAYYPSPYYYPHPAYAPPPQPGHEHGEGAANGAAHPVPQPYFPLHPAMYPPPYPQYAPPVAYAAPPTVISPPPADASKSPVPTHENGADASVSSNKGKKKARPAKGAGEASVAKSKKTPVDATNGTNGAEAGDVAATTNGYPAGTSQAAYELAAGGSETNGTNHGPVVSPV</sequence>
<dbReference type="PANTHER" id="PTHR47659">
    <property type="entry name" value="ZN(II)2CYS6 TRANSCRIPTION FACTOR (EUROFUNG)-RELATED"/>
    <property type="match status" value="1"/>
</dbReference>
<evidence type="ECO:0000256" key="7">
    <source>
        <dbReference type="SAM" id="MobiDB-lite"/>
    </source>
</evidence>
<dbReference type="Proteomes" id="UP000053257">
    <property type="component" value="Unassembled WGS sequence"/>
</dbReference>
<proteinExistence type="predicted"/>
<keyword evidence="2" id="KW-0862">Zinc</keyword>
<dbReference type="EMBL" id="KN840517">
    <property type="protein sequence ID" value="KIP06471.1"/>
    <property type="molecule type" value="Genomic_DNA"/>
</dbReference>
<dbReference type="InterPro" id="IPR001138">
    <property type="entry name" value="Zn2Cys6_DnaBD"/>
</dbReference>
<name>A0A0C3RXC6_PHLG1</name>
<feature type="compositionally biased region" description="Low complexity" evidence="7">
    <location>
        <begin position="187"/>
        <end position="206"/>
    </location>
</feature>
<dbReference type="HOGENOM" id="CLU_040323_0_0_1"/>
<evidence type="ECO:0000256" key="4">
    <source>
        <dbReference type="ARBA" id="ARBA00023125"/>
    </source>
</evidence>
<evidence type="ECO:0000256" key="6">
    <source>
        <dbReference type="ARBA" id="ARBA00023242"/>
    </source>
</evidence>
<dbReference type="AlphaFoldDB" id="A0A0C3RXC6"/>
<evidence type="ECO:0000256" key="1">
    <source>
        <dbReference type="ARBA" id="ARBA00022723"/>
    </source>
</evidence>
<feature type="region of interest" description="Disordered" evidence="7">
    <location>
        <begin position="227"/>
        <end position="258"/>
    </location>
</feature>
<feature type="compositionally biased region" description="Basic residues" evidence="7">
    <location>
        <begin position="159"/>
        <end position="175"/>
    </location>
</feature>
<reference evidence="9 10" key="1">
    <citation type="journal article" date="2014" name="PLoS Genet.">
        <title>Analysis of the Phlebiopsis gigantea genome, transcriptome and secretome provides insight into its pioneer colonization strategies of wood.</title>
        <authorList>
            <person name="Hori C."/>
            <person name="Ishida T."/>
            <person name="Igarashi K."/>
            <person name="Samejima M."/>
            <person name="Suzuki H."/>
            <person name="Master E."/>
            <person name="Ferreira P."/>
            <person name="Ruiz-Duenas F.J."/>
            <person name="Held B."/>
            <person name="Canessa P."/>
            <person name="Larrondo L.F."/>
            <person name="Schmoll M."/>
            <person name="Druzhinina I.S."/>
            <person name="Kubicek C.P."/>
            <person name="Gaskell J.A."/>
            <person name="Kersten P."/>
            <person name="St John F."/>
            <person name="Glasner J."/>
            <person name="Sabat G."/>
            <person name="Splinter BonDurant S."/>
            <person name="Syed K."/>
            <person name="Yadav J."/>
            <person name="Mgbeahuruike A.C."/>
            <person name="Kovalchuk A."/>
            <person name="Asiegbu F.O."/>
            <person name="Lackner G."/>
            <person name="Hoffmeister D."/>
            <person name="Rencoret J."/>
            <person name="Gutierrez A."/>
            <person name="Sun H."/>
            <person name="Lindquist E."/>
            <person name="Barry K."/>
            <person name="Riley R."/>
            <person name="Grigoriev I.V."/>
            <person name="Henrissat B."/>
            <person name="Kues U."/>
            <person name="Berka R.M."/>
            <person name="Martinez A.T."/>
            <person name="Covert S.F."/>
            <person name="Blanchette R.A."/>
            <person name="Cullen D."/>
        </authorList>
    </citation>
    <scope>NUCLEOTIDE SEQUENCE [LARGE SCALE GENOMIC DNA]</scope>
    <source>
        <strain evidence="9 10">11061_1 CR5-6</strain>
    </source>
</reference>
<feature type="domain" description="Zn(2)-C6 fungal-type" evidence="8">
    <location>
        <begin position="124"/>
        <end position="153"/>
    </location>
</feature>
<feature type="region of interest" description="Disordered" evidence="7">
    <location>
        <begin position="158"/>
        <end position="211"/>
    </location>
</feature>
<keyword evidence="6" id="KW-0539">Nucleus</keyword>
<dbReference type="SMART" id="SM00066">
    <property type="entry name" value="GAL4"/>
    <property type="match status" value="1"/>
</dbReference>
<gene>
    <name evidence="9" type="ORF">PHLGIDRAFT_30473</name>
</gene>
<dbReference type="GO" id="GO:0000981">
    <property type="term" value="F:DNA-binding transcription factor activity, RNA polymerase II-specific"/>
    <property type="evidence" value="ECO:0007669"/>
    <property type="project" value="InterPro"/>
</dbReference>
<evidence type="ECO:0000259" key="8">
    <source>
        <dbReference type="PROSITE" id="PS50048"/>
    </source>
</evidence>
<evidence type="ECO:0000313" key="9">
    <source>
        <dbReference type="EMBL" id="KIP06471.1"/>
    </source>
</evidence>
<feature type="region of interest" description="Disordered" evidence="7">
    <location>
        <begin position="366"/>
        <end position="385"/>
    </location>
</feature>
<evidence type="ECO:0000256" key="5">
    <source>
        <dbReference type="ARBA" id="ARBA00023163"/>
    </source>
</evidence>
<feature type="region of interest" description="Disordered" evidence="7">
    <location>
        <begin position="280"/>
        <end position="356"/>
    </location>
</feature>
<dbReference type="InterPro" id="IPR050335">
    <property type="entry name" value="ERT1_acuK_gluconeogen_tf"/>
</dbReference>
<evidence type="ECO:0000313" key="10">
    <source>
        <dbReference type="Proteomes" id="UP000053257"/>
    </source>
</evidence>